<keyword evidence="4" id="KW-0413">Isomerase</keyword>
<dbReference type="PANTHER" id="PTHR11941">
    <property type="entry name" value="ENOYL-COA HYDRATASE-RELATED"/>
    <property type="match status" value="1"/>
</dbReference>
<dbReference type="AlphaFoldDB" id="A0A6N7LGT9"/>
<dbReference type="PROSITE" id="PS00166">
    <property type="entry name" value="ENOYL_COA_HYDRATASE"/>
    <property type="match status" value="1"/>
</dbReference>
<keyword evidence="5" id="KW-1185">Reference proteome</keyword>
<reference evidence="4 5" key="1">
    <citation type="journal article" date="2013" name="Genome Biol.">
        <title>Comparative genomics of the core and accessory genomes of 48 Sinorhizobium strains comprising five genospecies.</title>
        <authorList>
            <person name="Sugawara M."/>
            <person name="Epstein B."/>
            <person name="Badgley B.D."/>
            <person name="Unno T."/>
            <person name="Xu L."/>
            <person name="Reese J."/>
            <person name="Gyaneshwar P."/>
            <person name="Denny R."/>
            <person name="Mudge J."/>
            <person name="Bharti A.K."/>
            <person name="Farmer A.D."/>
            <person name="May G.D."/>
            <person name="Woodward J.E."/>
            <person name="Medigue C."/>
            <person name="Vallenet D."/>
            <person name="Lajus A."/>
            <person name="Rouy Z."/>
            <person name="Martinez-Vaz B."/>
            <person name="Tiffin P."/>
            <person name="Young N.D."/>
            <person name="Sadowsky M.J."/>
        </authorList>
    </citation>
    <scope>NUCLEOTIDE SEQUENCE [LARGE SCALE GENOMIC DNA]</scope>
    <source>
        <strain evidence="4 5">USDA4894</strain>
    </source>
</reference>
<keyword evidence="2" id="KW-0456">Lyase</keyword>
<dbReference type="RefSeq" id="WP_153440343.1">
    <property type="nucleotide sequence ID" value="NZ_CP121660.1"/>
</dbReference>
<accession>A0A6N7LGT9</accession>
<dbReference type="InterPro" id="IPR001753">
    <property type="entry name" value="Enoyl-CoA_hydra/iso"/>
</dbReference>
<dbReference type="CDD" id="cd06558">
    <property type="entry name" value="crotonase-like"/>
    <property type="match status" value="1"/>
</dbReference>
<organism evidence="4 5">
    <name type="scientific">Sinorhizobium terangae</name>
    <dbReference type="NCBI Taxonomy" id="110322"/>
    <lineage>
        <taxon>Bacteria</taxon>
        <taxon>Pseudomonadati</taxon>
        <taxon>Pseudomonadota</taxon>
        <taxon>Alphaproteobacteria</taxon>
        <taxon>Hyphomicrobiales</taxon>
        <taxon>Rhizobiaceae</taxon>
        <taxon>Sinorhizobium/Ensifer group</taxon>
        <taxon>Sinorhizobium</taxon>
    </lineage>
</organism>
<proteinExistence type="inferred from homology"/>
<dbReference type="Gene3D" id="3.90.226.10">
    <property type="entry name" value="2-enoyl-CoA Hydratase, Chain A, domain 1"/>
    <property type="match status" value="1"/>
</dbReference>
<comment type="caution">
    <text evidence="4">The sequence shown here is derived from an EMBL/GenBank/DDBJ whole genome shotgun (WGS) entry which is preliminary data.</text>
</comment>
<dbReference type="PANTHER" id="PTHR11941:SF54">
    <property type="entry name" value="ENOYL-COA HYDRATASE, MITOCHONDRIAL"/>
    <property type="match status" value="1"/>
</dbReference>
<sequence>MAIKTTIENHVATICIDRPDKLNALDVEHLVDLRMELSLANEDRSVRVIVLTGTGRAFCVGADLGATIDSEHSFVEAFNLSRTEAAERGLYVKLFDLKSLDIRKPMIAAVNGFCLGGGLELALQCDFIIASRNAAFGLPEVAVSSLPAGGGVPSILNAVPRNIAMRLLLTGERIDAARAYDIGLVTEVAPGDELEAAVAKVAATIASNGPLAVQLVKMLATEAADMTTAQAFRLSELAWGVLRDSEDRREGRIAFREKRKPVYVGR</sequence>
<dbReference type="SUPFAM" id="SSF52096">
    <property type="entry name" value="ClpP/crotonase"/>
    <property type="match status" value="1"/>
</dbReference>
<dbReference type="Gene3D" id="1.10.12.10">
    <property type="entry name" value="Lyase 2-enoyl-coa Hydratase, Chain A, domain 2"/>
    <property type="match status" value="1"/>
</dbReference>
<evidence type="ECO:0000313" key="4">
    <source>
        <dbReference type="EMBL" id="MQX16418.1"/>
    </source>
</evidence>
<evidence type="ECO:0000313" key="5">
    <source>
        <dbReference type="Proteomes" id="UP000439983"/>
    </source>
</evidence>
<gene>
    <name evidence="4" type="ORF">GHK62_17060</name>
</gene>
<dbReference type="GO" id="GO:0006635">
    <property type="term" value="P:fatty acid beta-oxidation"/>
    <property type="evidence" value="ECO:0007669"/>
    <property type="project" value="TreeGrafter"/>
</dbReference>
<evidence type="ECO:0000256" key="1">
    <source>
        <dbReference type="ARBA" id="ARBA00005254"/>
    </source>
</evidence>
<dbReference type="EMBL" id="WITC01000061">
    <property type="protein sequence ID" value="MQX16418.1"/>
    <property type="molecule type" value="Genomic_DNA"/>
</dbReference>
<protein>
    <submittedName>
        <fullName evidence="4">Enoyl-CoA hydratase/isomerase family protein</fullName>
    </submittedName>
</protein>
<dbReference type="OrthoDB" id="9810797at2"/>
<name>A0A6N7LGT9_SINTE</name>
<dbReference type="Proteomes" id="UP000439983">
    <property type="component" value="Unassembled WGS sequence"/>
</dbReference>
<evidence type="ECO:0000256" key="2">
    <source>
        <dbReference type="ARBA" id="ARBA00023239"/>
    </source>
</evidence>
<dbReference type="InterPro" id="IPR014748">
    <property type="entry name" value="Enoyl-CoA_hydra_C"/>
</dbReference>
<evidence type="ECO:0000256" key="3">
    <source>
        <dbReference type="RuleBase" id="RU003707"/>
    </source>
</evidence>
<dbReference type="InterPro" id="IPR018376">
    <property type="entry name" value="Enoyl-CoA_hyd/isom_CS"/>
</dbReference>
<dbReference type="Pfam" id="PF00378">
    <property type="entry name" value="ECH_1"/>
    <property type="match status" value="1"/>
</dbReference>
<dbReference type="GO" id="GO:0016853">
    <property type="term" value="F:isomerase activity"/>
    <property type="evidence" value="ECO:0007669"/>
    <property type="project" value="UniProtKB-KW"/>
</dbReference>
<dbReference type="GO" id="GO:0016829">
    <property type="term" value="F:lyase activity"/>
    <property type="evidence" value="ECO:0007669"/>
    <property type="project" value="UniProtKB-KW"/>
</dbReference>
<comment type="similarity">
    <text evidence="1 3">Belongs to the enoyl-CoA hydratase/isomerase family.</text>
</comment>
<dbReference type="InterPro" id="IPR029045">
    <property type="entry name" value="ClpP/crotonase-like_dom_sf"/>
</dbReference>